<dbReference type="EMBL" id="CM018037">
    <property type="protein sequence ID" value="KAA8539612.1"/>
    <property type="molecule type" value="Genomic_DNA"/>
</dbReference>
<dbReference type="OrthoDB" id="2015456at2759"/>
<dbReference type="AlphaFoldDB" id="A0A5J5BCI6"/>
<dbReference type="GO" id="GO:0004553">
    <property type="term" value="F:hydrolase activity, hydrolyzing O-glycosyl compounds"/>
    <property type="evidence" value="ECO:0007669"/>
    <property type="project" value="InterPro"/>
</dbReference>
<gene>
    <name evidence="2" type="ORF">F0562_026304</name>
</gene>
<dbReference type="InterPro" id="IPR013320">
    <property type="entry name" value="ConA-like_dom_sf"/>
</dbReference>
<dbReference type="Pfam" id="PF00722">
    <property type="entry name" value="Glyco_hydro_16"/>
    <property type="match status" value="1"/>
</dbReference>
<evidence type="ECO:0000313" key="2">
    <source>
        <dbReference type="EMBL" id="KAA8539612.1"/>
    </source>
</evidence>
<organism evidence="2 3">
    <name type="scientific">Nyssa sinensis</name>
    <dbReference type="NCBI Taxonomy" id="561372"/>
    <lineage>
        <taxon>Eukaryota</taxon>
        <taxon>Viridiplantae</taxon>
        <taxon>Streptophyta</taxon>
        <taxon>Embryophyta</taxon>
        <taxon>Tracheophyta</taxon>
        <taxon>Spermatophyta</taxon>
        <taxon>Magnoliopsida</taxon>
        <taxon>eudicotyledons</taxon>
        <taxon>Gunneridae</taxon>
        <taxon>Pentapetalae</taxon>
        <taxon>asterids</taxon>
        <taxon>Cornales</taxon>
        <taxon>Nyssaceae</taxon>
        <taxon>Nyssa</taxon>
    </lineage>
</organism>
<keyword evidence="3" id="KW-1185">Reference proteome</keyword>
<accession>A0A5J5BCI6</accession>
<dbReference type="GO" id="GO:0005975">
    <property type="term" value="P:carbohydrate metabolic process"/>
    <property type="evidence" value="ECO:0007669"/>
    <property type="project" value="InterPro"/>
</dbReference>
<proteinExistence type="predicted"/>
<reference evidence="2 3" key="1">
    <citation type="submission" date="2019-09" db="EMBL/GenBank/DDBJ databases">
        <title>A chromosome-level genome assembly of the Chinese tupelo Nyssa sinensis.</title>
        <authorList>
            <person name="Yang X."/>
            <person name="Kang M."/>
            <person name="Yang Y."/>
            <person name="Xiong H."/>
            <person name="Wang M."/>
            <person name="Zhang Z."/>
            <person name="Wang Z."/>
            <person name="Wu H."/>
            <person name="Ma T."/>
            <person name="Liu J."/>
            <person name="Xi Z."/>
        </authorList>
    </citation>
    <scope>NUCLEOTIDE SEQUENCE [LARGE SCALE GENOMIC DNA]</scope>
    <source>
        <strain evidence="2">J267</strain>
        <tissue evidence="2">Leaf</tissue>
    </source>
</reference>
<dbReference type="Proteomes" id="UP000325577">
    <property type="component" value="Linkage Group LG14"/>
</dbReference>
<evidence type="ECO:0000313" key="3">
    <source>
        <dbReference type="Proteomes" id="UP000325577"/>
    </source>
</evidence>
<name>A0A5J5BCI6_9ASTE</name>
<protein>
    <recommendedName>
        <fullName evidence="1">GH16 domain-containing protein</fullName>
    </recommendedName>
</protein>
<evidence type="ECO:0000259" key="1">
    <source>
        <dbReference type="Pfam" id="PF00722"/>
    </source>
</evidence>
<dbReference type="SUPFAM" id="SSF49899">
    <property type="entry name" value="Concanavalin A-like lectins/glucanases"/>
    <property type="match status" value="1"/>
</dbReference>
<sequence length="94" mass="11087">MTIVSIWASNQRKGLDDTLSIPLVLVWLLDVTGILKMSDGGIFEKNYDELDFEFWKNFRDKNWRLQPNVDGNRSSSMGREERYGLWFDPSENFH</sequence>
<dbReference type="Gene3D" id="2.60.120.200">
    <property type="match status" value="1"/>
</dbReference>
<dbReference type="InterPro" id="IPR000757">
    <property type="entry name" value="Beta-glucanase-like"/>
</dbReference>
<feature type="domain" description="GH16" evidence="1">
    <location>
        <begin position="41"/>
        <end position="94"/>
    </location>
</feature>